<reference evidence="2 3" key="1">
    <citation type="submission" date="2016-10" db="EMBL/GenBank/DDBJ databases">
        <authorList>
            <person name="de Groot N.N."/>
        </authorList>
    </citation>
    <scope>NUCLEOTIDE SEQUENCE [LARGE SCALE GENOMIC DNA]</scope>
    <source>
        <strain evidence="2 3">CGMCC 1.7659</strain>
    </source>
</reference>
<gene>
    <name evidence="2" type="ORF">SAMN05216289_11324</name>
</gene>
<organism evidence="2 3">
    <name type="scientific">Dokdonella immobilis</name>
    <dbReference type="NCBI Taxonomy" id="578942"/>
    <lineage>
        <taxon>Bacteria</taxon>
        <taxon>Pseudomonadati</taxon>
        <taxon>Pseudomonadota</taxon>
        <taxon>Gammaproteobacteria</taxon>
        <taxon>Lysobacterales</taxon>
        <taxon>Rhodanobacteraceae</taxon>
        <taxon>Dokdonella</taxon>
    </lineage>
</organism>
<dbReference type="RefSeq" id="WP_175498014.1">
    <property type="nucleotide sequence ID" value="NZ_FOVF01000013.1"/>
</dbReference>
<evidence type="ECO:0000256" key="1">
    <source>
        <dbReference type="ARBA" id="ARBA00005233"/>
    </source>
</evidence>
<dbReference type="InterPro" id="IPR045584">
    <property type="entry name" value="Pilin-like"/>
</dbReference>
<evidence type="ECO:0000313" key="2">
    <source>
        <dbReference type="EMBL" id="SFN30629.1"/>
    </source>
</evidence>
<dbReference type="Proteomes" id="UP000198575">
    <property type="component" value="Unassembled WGS sequence"/>
</dbReference>
<dbReference type="Pfam" id="PF00114">
    <property type="entry name" value="Pilin"/>
    <property type="match status" value="1"/>
</dbReference>
<protein>
    <submittedName>
        <fullName evidence="2">Pilin</fullName>
    </submittedName>
</protein>
<dbReference type="EMBL" id="FOVF01000013">
    <property type="protein sequence ID" value="SFN30629.1"/>
    <property type="molecule type" value="Genomic_DNA"/>
</dbReference>
<dbReference type="STRING" id="578942.SAMN05216289_11324"/>
<dbReference type="SUPFAM" id="SSF54523">
    <property type="entry name" value="Pili subunits"/>
    <property type="match status" value="1"/>
</dbReference>
<evidence type="ECO:0000313" key="3">
    <source>
        <dbReference type="Proteomes" id="UP000198575"/>
    </source>
</evidence>
<comment type="similarity">
    <text evidence="1">Belongs to the N-Me-Phe pilin family.</text>
</comment>
<keyword evidence="3" id="KW-1185">Reference proteome</keyword>
<dbReference type="GO" id="GO:0009289">
    <property type="term" value="C:pilus"/>
    <property type="evidence" value="ECO:0007669"/>
    <property type="project" value="InterPro"/>
</dbReference>
<name>A0A1I4XZG3_9GAMM</name>
<sequence length="183" mass="20129">MRHALVTLLASFFGVLIALFAFHLYTKYEADRERAAAEAEQQARIEQGRQLAERTLAEDRAILAIRNDTVASTSARMAVTEFYMNSGRMPASNAEAGLPEPGSYKGQSLRSLEVDEGGELILTFDAESGVDGGTIEWLPDLTGIESMGLQWRCRTRDFPQIVRALPDCDYVPASATDVATKRP</sequence>
<dbReference type="InterPro" id="IPR001082">
    <property type="entry name" value="Pilin"/>
</dbReference>
<dbReference type="AlphaFoldDB" id="A0A1I4XZG3"/>
<dbReference type="GO" id="GO:0007155">
    <property type="term" value="P:cell adhesion"/>
    <property type="evidence" value="ECO:0007669"/>
    <property type="project" value="InterPro"/>
</dbReference>
<proteinExistence type="inferred from homology"/>
<accession>A0A1I4XZG3</accession>
<dbReference type="Gene3D" id="3.30.700.10">
    <property type="entry name" value="Glycoprotein, Type 4 Pilin"/>
    <property type="match status" value="1"/>
</dbReference>